<protein>
    <submittedName>
        <fullName evidence="9">ABC-type sugar transport system, permease component</fullName>
    </submittedName>
</protein>
<proteinExistence type="inferred from homology"/>
<evidence type="ECO:0000256" key="2">
    <source>
        <dbReference type="ARBA" id="ARBA00022448"/>
    </source>
</evidence>
<keyword evidence="3" id="KW-1003">Cell membrane</keyword>
<dbReference type="RefSeq" id="WP_014269634.1">
    <property type="nucleotide sequence ID" value="NC_016633.1"/>
</dbReference>
<accession>G8QRD2</accession>
<dbReference type="InterPro" id="IPR035906">
    <property type="entry name" value="MetI-like_sf"/>
</dbReference>
<keyword evidence="10" id="KW-1185">Reference proteome</keyword>
<reference evidence="9 10" key="1">
    <citation type="submission" date="2011-11" db="EMBL/GenBank/DDBJ databases">
        <title>Complete sequence of Spirochaeta sp. grapes.</title>
        <authorList>
            <consortium name="US DOE Joint Genome Institute"/>
            <person name="Lucas S."/>
            <person name="Han J."/>
            <person name="Lapidus A."/>
            <person name="Cheng J.-F."/>
            <person name="Goodwin L."/>
            <person name="Pitluck S."/>
            <person name="Peters L."/>
            <person name="Ovchinnikova G."/>
            <person name="Munk A.C."/>
            <person name="Detter J.C."/>
            <person name="Han C."/>
            <person name="Tapia R."/>
            <person name="Land M."/>
            <person name="Hauser L."/>
            <person name="Kyrpides N."/>
            <person name="Ivanova N."/>
            <person name="Pagani I."/>
            <person name="Ritalahtilisa K."/>
            <person name="Loeffler F."/>
            <person name="Woyke T."/>
        </authorList>
    </citation>
    <scope>NUCLEOTIDE SEQUENCE [LARGE SCALE GENOMIC DNA]</scope>
    <source>
        <strain evidence="10">ATCC BAA-1885 / DSM 22778 / Grapes</strain>
    </source>
</reference>
<feature type="transmembrane region" description="Helical" evidence="7">
    <location>
        <begin position="90"/>
        <end position="114"/>
    </location>
</feature>
<feature type="transmembrane region" description="Helical" evidence="7">
    <location>
        <begin position="126"/>
        <end position="153"/>
    </location>
</feature>
<organism evidence="9 10">
    <name type="scientific">Sphaerochaeta pleomorpha (strain ATCC BAA-1885 / DSM 22778 / Grapes)</name>
    <dbReference type="NCBI Taxonomy" id="158190"/>
    <lineage>
        <taxon>Bacteria</taxon>
        <taxon>Pseudomonadati</taxon>
        <taxon>Spirochaetota</taxon>
        <taxon>Spirochaetia</taxon>
        <taxon>Spirochaetales</taxon>
        <taxon>Sphaerochaetaceae</taxon>
        <taxon>Sphaerochaeta</taxon>
    </lineage>
</organism>
<keyword evidence="5 7" id="KW-1133">Transmembrane helix</keyword>
<feature type="transmembrane region" description="Helical" evidence="7">
    <location>
        <begin position="201"/>
        <end position="222"/>
    </location>
</feature>
<dbReference type="KEGG" id="sgp:SpiGrapes_0960"/>
<dbReference type="Pfam" id="PF00528">
    <property type="entry name" value="BPD_transp_1"/>
    <property type="match status" value="1"/>
</dbReference>
<evidence type="ECO:0000256" key="6">
    <source>
        <dbReference type="ARBA" id="ARBA00023136"/>
    </source>
</evidence>
<evidence type="ECO:0000313" key="9">
    <source>
        <dbReference type="EMBL" id="AEV28785.1"/>
    </source>
</evidence>
<comment type="subcellular location">
    <subcellularLocation>
        <location evidence="1 7">Cell membrane</location>
        <topology evidence="1 7">Multi-pass membrane protein</topology>
    </subcellularLocation>
</comment>
<evidence type="ECO:0000256" key="5">
    <source>
        <dbReference type="ARBA" id="ARBA00022989"/>
    </source>
</evidence>
<dbReference type="SUPFAM" id="SSF161098">
    <property type="entry name" value="MetI-like"/>
    <property type="match status" value="1"/>
</dbReference>
<keyword evidence="6 7" id="KW-0472">Membrane</keyword>
<dbReference type="CDD" id="cd06261">
    <property type="entry name" value="TM_PBP2"/>
    <property type="match status" value="1"/>
</dbReference>
<evidence type="ECO:0000256" key="3">
    <source>
        <dbReference type="ARBA" id="ARBA00022475"/>
    </source>
</evidence>
<dbReference type="AlphaFoldDB" id="G8QRD2"/>
<dbReference type="PANTHER" id="PTHR43744:SF12">
    <property type="entry name" value="ABC TRANSPORTER PERMEASE PROTEIN MG189-RELATED"/>
    <property type="match status" value="1"/>
</dbReference>
<dbReference type="GO" id="GO:0055085">
    <property type="term" value="P:transmembrane transport"/>
    <property type="evidence" value="ECO:0007669"/>
    <property type="project" value="InterPro"/>
</dbReference>
<dbReference type="EMBL" id="CP003155">
    <property type="protein sequence ID" value="AEV28785.1"/>
    <property type="molecule type" value="Genomic_DNA"/>
</dbReference>
<keyword evidence="4 7" id="KW-0812">Transmembrane</keyword>
<dbReference type="PROSITE" id="PS50928">
    <property type="entry name" value="ABC_TM1"/>
    <property type="match status" value="1"/>
</dbReference>
<feature type="transmembrane region" description="Helical" evidence="7">
    <location>
        <begin position="266"/>
        <end position="284"/>
    </location>
</feature>
<evidence type="ECO:0000256" key="1">
    <source>
        <dbReference type="ARBA" id="ARBA00004651"/>
    </source>
</evidence>
<feature type="domain" description="ABC transmembrane type-1" evidence="8">
    <location>
        <begin position="91"/>
        <end position="284"/>
    </location>
</feature>
<evidence type="ECO:0000259" key="8">
    <source>
        <dbReference type="PROSITE" id="PS50928"/>
    </source>
</evidence>
<name>G8QRD2_SPHPG</name>
<dbReference type="HOGENOM" id="CLU_016047_1_1_12"/>
<dbReference type="Proteomes" id="UP000005632">
    <property type="component" value="Chromosome"/>
</dbReference>
<gene>
    <name evidence="9" type="ordered locus">SpiGrapes_0960</name>
</gene>
<dbReference type="eggNOG" id="COG0395">
    <property type="taxonomic scope" value="Bacteria"/>
</dbReference>
<sequence length="298" mass="34088">MMYDSTTAVENEKALLLNQRAVSRRKTMKVLQFILAVGITLVMLFPIYWMVISSVKSQEEILLTVPTFWPREWHFENYRNVFQKANFSKYYLNTIVMTFGIVMSQVVTGVLAGYGFAKGKFKGRNLLFVLVLGALMIPLQVTFIPLYVMFAHWKLTDTFLGLILPEAVSPYYIFMMRQAFLSVDDSYIEAAKMDGMGRLGIISRVLVPMCKSTLITITLVTFTSGWNSYFWPKIIAKNEVRRVLTVGLVQLRNTFAGQDTMNNHEIMAGAVMAVLPVIVLFFIFQKYMLTGYEKTAMK</sequence>
<evidence type="ECO:0000313" key="10">
    <source>
        <dbReference type="Proteomes" id="UP000005632"/>
    </source>
</evidence>
<dbReference type="STRING" id="158190.SpiGrapes_0960"/>
<evidence type="ECO:0000256" key="4">
    <source>
        <dbReference type="ARBA" id="ARBA00022692"/>
    </source>
</evidence>
<evidence type="ECO:0000256" key="7">
    <source>
        <dbReference type="RuleBase" id="RU363032"/>
    </source>
</evidence>
<feature type="transmembrane region" description="Helical" evidence="7">
    <location>
        <begin position="159"/>
        <end position="180"/>
    </location>
</feature>
<keyword evidence="2 7" id="KW-0813">Transport</keyword>
<feature type="transmembrane region" description="Helical" evidence="7">
    <location>
        <begin position="30"/>
        <end position="52"/>
    </location>
</feature>
<dbReference type="InterPro" id="IPR000515">
    <property type="entry name" value="MetI-like"/>
</dbReference>
<keyword evidence="9" id="KW-0762">Sugar transport</keyword>
<dbReference type="GO" id="GO:0005886">
    <property type="term" value="C:plasma membrane"/>
    <property type="evidence" value="ECO:0007669"/>
    <property type="project" value="UniProtKB-SubCell"/>
</dbReference>
<dbReference type="PANTHER" id="PTHR43744">
    <property type="entry name" value="ABC TRANSPORTER PERMEASE PROTEIN MG189-RELATED-RELATED"/>
    <property type="match status" value="1"/>
</dbReference>
<comment type="similarity">
    <text evidence="7">Belongs to the binding-protein-dependent transport system permease family.</text>
</comment>
<dbReference type="Gene3D" id="1.10.3720.10">
    <property type="entry name" value="MetI-like"/>
    <property type="match status" value="1"/>
</dbReference>